<dbReference type="Gene3D" id="6.10.140.2040">
    <property type="match status" value="2"/>
</dbReference>
<sequence length="556" mass="61460">MSSEQSHPHFVSPPGTLVGVPAVTPSPAEAEGVQHCDHGHDGGRPSLDPVIGSKAIDTRPHPLPYTEQATQLTDCWISSFDSNGAEDRDTEQVPASAKASLTIMPNEVLLDILGFLDVNDLLSISRSIVQSLRAALNISDPTSLCEGTGQMSSEQSHPHFVSPPGTLVGVSAVTPSPAEAVGVQHCDHGRDGGRPSLDPVIGSKAIDTRPHPLPCTEQATQPTDCWISSFDSHGAQDRDTEQVPASAKASLTIMPNEVLLDILGFLDVNDLLSISRISHHLRTLSMTPILHAYRLRLNRAILPPLLATRPPLADLIARSIFLTNTTVVSRRLGRSLVSIRLARRLATRPPAEVLVERAVLPYECVPGLAVVHVAPGLVAKRRAIEKEQVKDGLRRWVDAVWKRQVLQREEGMRQWEQSRGIGRVWRLRKFWERVGSGELVSRRLGRSLVSIRLARRLATRPPAEVLVERAVLPYECVPGLAVVHVAPGLVAKRRAIEKEQVKDGLRRWVDAVWKRQVLQREEGMRQWEQSRGIGRVWRLRKFWERVGSGERVHVPV</sequence>
<dbReference type="CDD" id="cd09917">
    <property type="entry name" value="F-box_SF"/>
    <property type="match status" value="1"/>
</dbReference>
<keyword evidence="1" id="KW-0677">Repeat</keyword>
<dbReference type="SMART" id="SM00256">
    <property type="entry name" value="FBOX"/>
    <property type="match status" value="2"/>
</dbReference>
<evidence type="ECO:0000313" key="4">
    <source>
        <dbReference type="EMBL" id="CRK47157.1"/>
    </source>
</evidence>
<dbReference type="SUPFAM" id="SSF81383">
    <property type="entry name" value="F-box domain"/>
    <property type="match status" value="2"/>
</dbReference>
<dbReference type="Pfam" id="PF12937">
    <property type="entry name" value="F-box-like"/>
    <property type="match status" value="1"/>
</dbReference>
<dbReference type="Proteomes" id="UP000045706">
    <property type="component" value="Unassembled WGS sequence"/>
</dbReference>
<name>A0A0G4NL10_VERLO</name>
<gene>
    <name evidence="4" type="ORF">BN1723_007382</name>
</gene>
<protein>
    <recommendedName>
        <fullName evidence="3">F-box domain-containing protein</fullName>
    </recommendedName>
</protein>
<dbReference type="InterPro" id="IPR004018">
    <property type="entry name" value="RPEL_repeat"/>
</dbReference>
<evidence type="ECO:0000259" key="3">
    <source>
        <dbReference type="PROSITE" id="PS50181"/>
    </source>
</evidence>
<evidence type="ECO:0000256" key="2">
    <source>
        <dbReference type="SAM" id="MobiDB-lite"/>
    </source>
</evidence>
<feature type="domain" description="F-box" evidence="3">
    <location>
        <begin position="248"/>
        <end position="296"/>
    </location>
</feature>
<dbReference type="PROSITE" id="PS50181">
    <property type="entry name" value="FBOX"/>
    <property type="match status" value="2"/>
</dbReference>
<dbReference type="SMART" id="SM00707">
    <property type="entry name" value="RPEL"/>
    <property type="match status" value="2"/>
</dbReference>
<feature type="domain" description="F-box" evidence="3">
    <location>
        <begin position="98"/>
        <end position="126"/>
    </location>
</feature>
<dbReference type="EMBL" id="CVQI01036273">
    <property type="protein sequence ID" value="CRK47157.1"/>
    <property type="molecule type" value="Genomic_DNA"/>
</dbReference>
<organism evidence="4 5">
    <name type="scientific">Verticillium longisporum</name>
    <name type="common">Verticillium dahliae var. longisporum</name>
    <dbReference type="NCBI Taxonomy" id="100787"/>
    <lineage>
        <taxon>Eukaryota</taxon>
        <taxon>Fungi</taxon>
        <taxon>Dikarya</taxon>
        <taxon>Ascomycota</taxon>
        <taxon>Pezizomycotina</taxon>
        <taxon>Sordariomycetes</taxon>
        <taxon>Hypocreomycetidae</taxon>
        <taxon>Glomerellales</taxon>
        <taxon>Plectosphaerellaceae</taxon>
        <taxon>Verticillium</taxon>
    </lineage>
</organism>
<dbReference type="Gene3D" id="1.20.1280.50">
    <property type="match status" value="1"/>
</dbReference>
<evidence type="ECO:0000313" key="5">
    <source>
        <dbReference type="Proteomes" id="UP000045706"/>
    </source>
</evidence>
<proteinExistence type="predicted"/>
<dbReference type="InterPro" id="IPR001810">
    <property type="entry name" value="F-box_dom"/>
</dbReference>
<evidence type="ECO:0000256" key="1">
    <source>
        <dbReference type="ARBA" id="ARBA00022737"/>
    </source>
</evidence>
<feature type="compositionally biased region" description="Basic and acidic residues" evidence="2">
    <location>
        <begin position="32"/>
        <end position="43"/>
    </location>
</feature>
<dbReference type="AlphaFoldDB" id="A0A0G4NL10"/>
<dbReference type="InterPro" id="IPR036047">
    <property type="entry name" value="F-box-like_dom_sf"/>
</dbReference>
<accession>A0A0G4NL10</accession>
<feature type="region of interest" description="Disordered" evidence="2">
    <location>
        <begin position="1"/>
        <end position="43"/>
    </location>
</feature>
<reference evidence="5" key="1">
    <citation type="submission" date="2015-05" db="EMBL/GenBank/DDBJ databases">
        <authorList>
            <person name="Fogelqvist Johan"/>
        </authorList>
    </citation>
    <scope>NUCLEOTIDE SEQUENCE [LARGE SCALE GENOMIC DNA]</scope>
</reference>